<name>A0A6A5UAG3_9PLEO</name>
<accession>A0A6A5UAG3</accession>
<organism evidence="1 2">
    <name type="scientific">Byssothecium circinans</name>
    <dbReference type="NCBI Taxonomy" id="147558"/>
    <lineage>
        <taxon>Eukaryota</taxon>
        <taxon>Fungi</taxon>
        <taxon>Dikarya</taxon>
        <taxon>Ascomycota</taxon>
        <taxon>Pezizomycotina</taxon>
        <taxon>Dothideomycetes</taxon>
        <taxon>Pleosporomycetidae</taxon>
        <taxon>Pleosporales</taxon>
        <taxon>Massarineae</taxon>
        <taxon>Massarinaceae</taxon>
        <taxon>Byssothecium</taxon>
    </lineage>
</organism>
<keyword evidence="2" id="KW-1185">Reference proteome</keyword>
<gene>
    <name evidence="1" type="ORF">CC80DRAFT_156157</name>
</gene>
<evidence type="ECO:0000313" key="1">
    <source>
        <dbReference type="EMBL" id="KAF1962163.1"/>
    </source>
</evidence>
<evidence type="ECO:0000313" key="2">
    <source>
        <dbReference type="Proteomes" id="UP000800035"/>
    </source>
</evidence>
<reference evidence="1" key="1">
    <citation type="journal article" date="2020" name="Stud. Mycol.">
        <title>101 Dothideomycetes genomes: a test case for predicting lifestyles and emergence of pathogens.</title>
        <authorList>
            <person name="Haridas S."/>
            <person name="Albert R."/>
            <person name="Binder M."/>
            <person name="Bloem J."/>
            <person name="Labutti K."/>
            <person name="Salamov A."/>
            <person name="Andreopoulos B."/>
            <person name="Baker S."/>
            <person name="Barry K."/>
            <person name="Bills G."/>
            <person name="Bluhm B."/>
            <person name="Cannon C."/>
            <person name="Castanera R."/>
            <person name="Culley D."/>
            <person name="Daum C."/>
            <person name="Ezra D."/>
            <person name="Gonzalez J."/>
            <person name="Henrissat B."/>
            <person name="Kuo A."/>
            <person name="Liang C."/>
            <person name="Lipzen A."/>
            <person name="Lutzoni F."/>
            <person name="Magnuson J."/>
            <person name="Mondo S."/>
            <person name="Nolan M."/>
            <person name="Ohm R."/>
            <person name="Pangilinan J."/>
            <person name="Park H.-J."/>
            <person name="Ramirez L."/>
            <person name="Alfaro M."/>
            <person name="Sun H."/>
            <person name="Tritt A."/>
            <person name="Yoshinaga Y."/>
            <person name="Zwiers L.-H."/>
            <person name="Turgeon B."/>
            <person name="Goodwin S."/>
            <person name="Spatafora J."/>
            <person name="Crous P."/>
            <person name="Grigoriev I."/>
        </authorList>
    </citation>
    <scope>NUCLEOTIDE SEQUENCE</scope>
    <source>
        <strain evidence="1">CBS 675.92</strain>
    </source>
</reference>
<dbReference type="Proteomes" id="UP000800035">
    <property type="component" value="Unassembled WGS sequence"/>
</dbReference>
<proteinExistence type="predicted"/>
<dbReference type="EMBL" id="ML976979">
    <property type="protein sequence ID" value="KAF1962163.1"/>
    <property type="molecule type" value="Genomic_DNA"/>
</dbReference>
<sequence>MSMRMISSPLCSISIVAQDWTQTGTHFLGNARLLEYLLYGGKTEESQITSLLSLWRVAPCIPLHFQVLCFLFNPVKERWMGRKKGFIIRSSCVLRVLLDGPAFENDLLKTNGWTFMLG</sequence>
<protein>
    <submittedName>
        <fullName evidence="1">Uncharacterized protein</fullName>
    </submittedName>
</protein>
<dbReference type="AlphaFoldDB" id="A0A6A5UAG3"/>